<dbReference type="EMBL" id="FQYO01000004">
    <property type="protein sequence ID" value="SHJ03284.1"/>
    <property type="molecule type" value="Genomic_DNA"/>
</dbReference>
<dbReference type="GO" id="GO:0016757">
    <property type="term" value="F:glycosyltransferase activity"/>
    <property type="evidence" value="ECO:0007669"/>
    <property type="project" value="UniProtKB-ARBA"/>
</dbReference>
<keyword evidence="3" id="KW-0808">Transferase</keyword>
<dbReference type="PANTHER" id="PTHR12526:SF637">
    <property type="entry name" value="GLYCOSYLTRANSFERASE EPSF-RELATED"/>
    <property type="match status" value="1"/>
</dbReference>
<reference evidence="3 4" key="1">
    <citation type="submission" date="2016-11" db="EMBL/GenBank/DDBJ databases">
        <authorList>
            <person name="Jaros S."/>
            <person name="Januszkiewicz K."/>
            <person name="Wedrychowicz H."/>
        </authorList>
    </citation>
    <scope>NUCLEOTIDE SEQUENCE [LARGE SCALE GENOMIC DNA]</scope>
    <source>
        <strain evidence="3 4">DSM 100565</strain>
    </source>
</reference>
<gene>
    <name evidence="3" type="ORF">SAMN05444417_2599</name>
</gene>
<evidence type="ECO:0000313" key="4">
    <source>
        <dbReference type="Proteomes" id="UP000184292"/>
    </source>
</evidence>
<dbReference type="SUPFAM" id="SSF53756">
    <property type="entry name" value="UDP-Glycosyltransferase/glycogen phosphorylase"/>
    <property type="match status" value="1"/>
</dbReference>
<dbReference type="Pfam" id="PF13692">
    <property type="entry name" value="Glyco_trans_1_4"/>
    <property type="match status" value="1"/>
</dbReference>
<dbReference type="AlphaFoldDB" id="A0A1M6G094"/>
<dbReference type="Proteomes" id="UP000184292">
    <property type="component" value="Unassembled WGS sequence"/>
</dbReference>
<dbReference type="OrthoDB" id="9790710at2"/>
<feature type="compositionally biased region" description="Low complexity" evidence="1">
    <location>
        <begin position="397"/>
        <end position="413"/>
    </location>
</feature>
<organism evidence="3 4">
    <name type="scientific">Wenxinia saemankumensis</name>
    <dbReference type="NCBI Taxonomy" id="1447782"/>
    <lineage>
        <taxon>Bacteria</taxon>
        <taxon>Pseudomonadati</taxon>
        <taxon>Pseudomonadota</taxon>
        <taxon>Alphaproteobacteria</taxon>
        <taxon>Rhodobacterales</taxon>
        <taxon>Roseobacteraceae</taxon>
        <taxon>Wenxinia</taxon>
    </lineage>
</organism>
<dbReference type="Pfam" id="PF13439">
    <property type="entry name" value="Glyco_transf_4"/>
    <property type="match status" value="1"/>
</dbReference>
<proteinExistence type="predicted"/>
<evidence type="ECO:0000256" key="1">
    <source>
        <dbReference type="SAM" id="MobiDB-lite"/>
    </source>
</evidence>
<feature type="region of interest" description="Disordered" evidence="1">
    <location>
        <begin position="397"/>
        <end position="419"/>
    </location>
</feature>
<dbReference type="STRING" id="1447782.SAMN05444417_2599"/>
<keyword evidence="4" id="KW-1185">Reference proteome</keyword>
<dbReference type="RefSeq" id="WP_073331241.1">
    <property type="nucleotide sequence ID" value="NZ_FQYO01000004.1"/>
</dbReference>
<sequence length="419" mass="45082">MRDVADAPRAALRIAYLCDQSPDDHGSYSGGNARLRDALAARGAQITELPLHWGAAEPLRRAVQAMPASVRVRAFWRARLAAGGLAAAPVNRALRAGRFDAVFCPYAFHALLGVRPPPGTVSVHTSDATPAIYRDSEVGRHFGSYLRASRLLDPLIEAAERRVFRSTDLLLWPSRWLAEAATARYGLDPGRSLHVPWGANVPDPGPAEDPPRLGTGPTRLLIVGRQWEAKGGPLVLRILQRLRAEGADVRLDVVGCDPPDARAAPGVTVHGHLDKADPAQFADFTRLFRSAHFLVMPSFESYGFAFCEASAYGLPSLCYDVGGVPVREGRNGHALPADARAADFAARVTAYLADPAAYDALRLSSRREYETRLNWTAWADRTLTLIRAAAATRAAGVAGDGTDATAPDPAVAAPRRRAQ</sequence>
<protein>
    <submittedName>
        <fullName evidence="3">Glycosyltransferase involved in cell wall bisynthesis</fullName>
    </submittedName>
</protein>
<dbReference type="InterPro" id="IPR028098">
    <property type="entry name" value="Glyco_trans_4-like_N"/>
</dbReference>
<evidence type="ECO:0000259" key="2">
    <source>
        <dbReference type="Pfam" id="PF13439"/>
    </source>
</evidence>
<dbReference type="CDD" id="cd03801">
    <property type="entry name" value="GT4_PimA-like"/>
    <property type="match status" value="1"/>
</dbReference>
<name>A0A1M6G094_9RHOB</name>
<accession>A0A1M6G094</accession>
<dbReference type="PANTHER" id="PTHR12526">
    <property type="entry name" value="GLYCOSYLTRANSFERASE"/>
    <property type="match status" value="1"/>
</dbReference>
<dbReference type="Gene3D" id="3.40.50.2000">
    <property type="entry name" value="Glycogen Phosphorylase B"/>
    <property type="match status" value="2"/>
</dbReference>
<evidence type="ECO:0000313" key="3">
    <source>
        <dbReference type="EMBL" id="SHJ03284.1"/>
    </source>
</evidence>
<feature type="domain" description="Glycosyltransferase subfamily 4-like N-terminal" evidence="2">
    <location>
        <begin position="34"/>
        <end position="198"/>
    </location>
</feature>